<organism evidence="11 12">
    <name type="scientific">Phytophthora lilii</name>
    <dbReference type="NCBI Taxonomy" id="2077276"/>
    <lineage>
        <taxon>Eukaryota</taxon>
        <taxon>Sar</taxon>
        <taxon>Stramenopiles</taxon>
        <taxon>Oomycota</taxon>
        <taxon>Peronosporomycetes</taxon>
        <taxon>Peronosporales</taxon>
        <taxon>Peronosporaceae</taxon>
        <taxon>Phytophthora</taxon>
    </lineage>
</organism>
<keyword evidence="7" id="KW-0961">Cell wall biogenesis/degradation</keyword>
<gene>
    <name evidence="11" type="ORF">Plil01_000592000</name>
</gene>
<evidence type="ECO:0000256" key="6">
    <source>
        <dbReference type="ARBA" id="ARBA00023295"/>
    </source>
</evidence>
<dbReference type="Gene3D" id="1.10.287.1170">
    <property type="entry name" value="glycoside hydrolase family 81 endo-[beta] glucanase"/>
    <property type="match status" value="1"/>
</dbReference>
<evidence type="ECO:0000256" key="7">
    <source>
        <dbReference type="ARBA" id="ARBA00023316"/>
    </source>
</evidence>
<evidence type="ECO:0000256" key="5">
    <source>
        <dbReference type="ARBA" id="ARBA00023277"/>
    </source>
</evidence>
<keyword evidence="12" id="KW-1185">Reference proteome</keyword>
<dbReference type="GO" id="GO:0071555">
    <property type="term" value="P:cell wall organization"/>
    <property type="evidence" value="ECO:0007669"/>
    <property type="project" value="UniProtKB-KW"/>
</dbReference>
<feature type="domain" description="Glycosyl hydrolase family 81 N-terminal" evidence="9">
    <location>
        <begin position="21"/>
        <end position="332"/>
    </location>
</feature>
<name>A0A9W6TPN2_9STRA</name>
<evidence type="ECO:0000256" key="4">
    <source>
        <dbReference type="ARBA" id="ARBA00022801"/>
    </source>
</evidence>
<comment type="similarity">
    <text evidence="2">Belongs to the glycosyl hydrolase 81 family.</text>
</comment>
<dbReference type="Pfam" id="PF17652">
    <property type="entry name" value="Glyco_hydro81C"/>
    <property type="match status" value="1"/>
</dbReference>
<dbReference type="Gene3D" id="2.70.98.30">
    <property type="entry name" value="Golgi alpha-mannosidase II, domain 4"/>
    <property type="match status" value="1"/>
</dbReference>
<dbReference type="PROSITE" id="PS52008">
    <property type="entry name" value="GH81"/>
    <property type="match status" value="1"/>
</dbReference>
<evidence type="ECO:0000259" key="10">
    <source>
        <dbReference type="Pfam" id="PF17652"/>
    </source>
</evidence>
<evidence type="ECO:0000256" key="8">
    <source>
        <dbReference type="ARBA" id="ARBA00023326"/>
    </source>
</evidence>
<dbReference type="Proteomes" id="UP001165083">
    <property type="component" value="Unassembled WGS sequence"/>
</dbReference>
<dbReference type="GO" id="GO:0052861">
    <property type="term" value="F:endo-1,3(4)-beta-glucanase activity"/>
    <property type="evidence" value="ECO:0007669"/>
    <property type="project" value="InterPro"/>
</dbReference>
<evidence type="ECO:0000256" key="2">
    <source>
        <dbReference type="ARBA" id="ARBA00010730"/>
    </source>
</evidence>
<evidence type="ECO:0000313" key="11">
    <source>
        <dbReference type="EMBL" id="GMF16560.1"/>
    </source>
</evidence>
<proteinExistence type="inferred from homology"/>
<dbReference type="InterPro" id="IPR040720">
    <property type="entry name" value="GH81_C"/>
</dbReference>
<evidence type="ECO:0000256" key="3">
    <source>
        <dbReference type="ARBA" id="ARBA00012780"/>
    </source>
</evidence>
<dbReference type="GO" id="GO:0000272">
    <property type="term" value="P:polysaccharide catabolic process"/>
    <property type="evidence" value="ECO:0007669"/>
    <property type="project" value="UniProtKB-KW"/>
</dbReference>
<accession>A0A9W6TPN2</accession>
<dbReference type="EC" id="3.2.1.39" evidence="3"/>
<evidence type="ECO:0000259" key="9">
    <source>
        <dbReference type="Pfam" id="PF03639"/>
    </source>
</evidence>
<sequence>MKRNGSLDNFVPILNIAEEALNQPIPTNKWWGNLVHVTDLKNVSNNAAWSNPYAVKLSREPPYGLQASYPYSYRVMAPEINGTVKYYYYLHHNDLTLSSEEFFSNEPKYEVYGWDEGGAKLRTCDTVSGKCMDSALVSGMAFVSATYNGLTPRIDTEHNITFVDNAEPGKFVIHLDNSQTWVLYASDKSLSLRVEESVVFSVNASGSSLVADTEYFGTIRVALLPEDAKDNTVYDAFAACTVRGASVSMESRTSYSLHWDVEGETCSTGGLLHFALPHQVESLSGSPTTANSAGAIVMHSTTRGRMVAQVTTTSTWTFMEPEADFEVDFYPARKPSSWVVQETDMLKTLQNDIAASWSLDADSWYFNGKYFQKYASLCLMAADSSVVGSDTTLLTYCLEKLERTIEPLLNNSLPSPLMYDTLYRGLISSSIFTTGEISTDFGNSMYNDHHYHYGYFVTASAILKHLDPNWSRMPELENIVWTMLRDVANPSAYDKYFPRFRHFSWYLGHSYSHGVTSVVDGKDEESTSEDINFYYGMTLWGRVTGNKAVEDLGSLMLRLDAHAIRTYFLLKSDNTVHPPEIVRNHVTGIFFDNKVWYNTWFLDEKYAIHGIQMIPVSPVNELSRTSTFVEQEWNDILSKEEIVMKVNTTISWLSLLLVNAATVNPMESLRNLKNATMDSGLSLSWALYNAATRCRDDVNVNATAVATLTVEV</sequence>
<keyword evidence="8" id="KW-0624">Polysaccharide degradation</keyword>
<dbReference type="AlphaFoldDB" id="A0A9W6TPN2"/>
<keyword evidence="5" id="KW-0119">Carbohydrate metabolism</keyword>
<dbReference type="PANTHER" id="PTHR31983:SF0">
    <property type="entry name" value="GLUCAN ENDO-1,3-BETA-D-GLUCOSIDASE 2"/>
    <property type="match status" value="1"/>
</dbReference>
<reference evidence="11" key="1">
    <citation type="submission" date="2023-04" db="EMBL/GenBank/DDBJ databases">
        <title>Phytophthora lilii NBRC 32176.</title>
        <authorList>
            <person name="Ichikawa N."/>
            <person name="Sato H."/>
            <person name="Tonouchi N."/>
        </authorList>
    </citation>
    <scope>NUCLEOTIDE SEQUENCE</scope>
    <source>
        <strain evidence="11">NBRC 32176</strain>
    </source>
</reference>
<dbReference type="InterPro" id="IPR040451">
    <property type="entry name" value="GH81_N"/>
</dbReference>
<keyword evidence="4" id="KW-0378">Hydrolase</keyword>
<dbReference type="InterPro" id="IPR005200">
    <property type="entry name" value="Endo-beta-glucanase"/>
</dbReference>
<keyword evidence="6" id="KW-0326">Glycosidase</keyword>
<dbReference type="PANTHER" id="PTHR31983">
    <property type="entry name" value="ENDO-1,3(4)-BETA-GLUCANASE 1"/>
    <property type="match status" value="1"/>
</dbReference>
<evidence type="ECO:0000256" key="1">
    <source>
        <dbReference type="ARBA" id="ARBA00000382"/>
    </source>
</evidence>
<dbReference type="GO" id="GO:0042973">
    <property type="term" value="F:glucan endo-1,3-beta-D-glucosidase activity"/>
    <property type="evidence" value="ECO:0007669"/>
    <property type="project" value="UniProtKB-EC"/>
</dbReference>
<feature type="domain" description="Glycosyl hydrolase family 81 C-terminal" evidence="10">
    <location>
        <begin position="347"/>
        <end position="687"/>
    </location>
</feature>
<evidence type="ECO:0000313" key="12">
    <source>
        <dbReference type="Proteomes" id="UP001165083"/>
    </source>
</evidence>
<protein>
    <recommendedName>
        <fullName evidence="3">glucan endo-1,3-beta-D-glucosidase</fullName>
        <ecNumber evidence="3">3.2.1.39</ecNumber>
    </recommendedName>
</protein>
<comment type="caution">
    <text evidence="11">The sequence shown here is derived from an EMBL/GenBank/DDBJ whole genome shotgun (WGS) entry which is preliminary data.</text>
</comment>
<dbReference type="OrthoDB" id="4473401at2759"/>
<dbReference type="Pfam" id="PF03639">
    <property type="entry name" value="Glyco_hydro_81"/>
    <property type="match status" value="1"/>
</dbReference>
<comment type="catalytic activity">
    <reaction evidence="1">
        <text>Hydrolysis of (1-&gt;3)-beta-D-glucosidic linkages in (1-&gt;3)-beta-D-glucans.</text>
        <dbReference type="EC" id="3.2.1.39"/>
    </reaction>
</comment>
<dbReference type="Gene3D" id="1.20.5.420">
    <property type="entry name" value="Immunoglobulin FC, subunit C"/>
    <property type="match status" value="1"/>
</dbReference>
<dbReference type="EMBL" id="BSXW01000255">
    <property type="protein sequence ID" value="GMF16560.1"/>
    <property type="molecule type" value="Genomic_DNA"/>
</dbReference>